<evidence type="ECO:0008006" key="16">
    <source>
        <dbReference type="Google" id="ProtNLM"/>
    </source>
</evidence>
<keyword evidence="2 9" id="KW-0245">EGF-like domain</keyword>
<evidence type="ECO:0000256" key="11">
    <source>
        <dbReference type="SAM" id="MobiDB-lite"/>
    </source>
</evidence>
<feature type="region of interest" description="Disordered" evidence="11">
    <location>
        <begin position="735"/>
        <end position="757"/>
    </location>
</feature>
<dbReference type="Gene3D" id="2.10.25.10">
    <property type="entry name" value="Laminin"/>
    <property type="match status" value="2"/>
</dbReference>
<dbReference type="FunFam" id="2.60.120.200:FF:000002">
    <property type="entry name" value="Thrombospondin 3"/>
    <property type="match status" value="1"/>
</dbReference>
<dbReference type="PROSITE" id="PS01186">
    <property type="entry name" value="EGF_2"/>
    <property type="match status" value="1"/>
</dbReference>
<sequence length="942" mass="105409">MCNTDVADTPKNRRRVLTLELTLLLPERIAPKLPEETVFGKDKTFEIKVLSSLFEKSISPLDYNVRTIFTPERRKAYLFGNAIKIIRADEELLNELIFNIESSTEFIIKTRFRIFASPGGVLFSIVHRQRKLFLMELSSKGSGDKTKLIFKYRSTNDTTEAVVFKEVGSLVDRGYHTVVIRITDVKDNGKKISALSLFVDCQFAGRVDTKSAISDIFSYRGTLLSLLDFRIAQRGFGSKSNSKWRGAIESLSFIFKRSLDSVLGGPDCESAVKEGVKAPQPPEINDISVITHEVATELMGLIRDIRYDLSMQVAEIKYLRRLVENCQMCRVQDFCRFKPCFPGVPCFNDPSTVKGFECGECPLGMIGDGVNCSDVDECHEEDPCAKDVGVICQNRSPGYWCPPCPKETPRKCAEQSRCNNSPGSYDCSPCPEGFTGDPRHACYHLSYCDPNDPRSNPCNQHAKCIRLQSGRNYKCECRPGYAGEGHLCAEDGDLDGFPDIELNCTEKICRKDNCPRIPNLDQKDLDEDGIGDVCDEDLDGDNVNNDVFQGDIDKDGIGDVCDKDVDGDGVLNSQDNCPVTYNPQQEDRDGDTVGDKCDNCPSTMNSKQIDRDSDGLGNNCDLNRDDDNDGVDDMIDNCRGVTNPDQIDNDQDQQGDACDDDDDDDGVPDRIDNCQLVPNPTQRDLNGNGLGDPCDGDFDGDKIPDYEDACSINHHVTHTDFTNLIKIDLSPTERQSRPPIWAVDGTGTKVSEEENSDPGIAVGNVRFNGVDFNGTLRVSTKHDDDFVGLVFSYQNNRQFYVISWKQEDQVYWDVQPFRAKAVKGIQIKLIDSKTGPGFALRNALWHSGDVDGESKEIWRDSKERAWKDETDHEFRLMHRPSIGLIKLVVYVEGEILVDTGYIIDKTLKGGKVGMYVFSQGQVLWKNLSYRCSETIPEDYQAL</sequence>
<dbReference type="PROSITE" id="PS01187">
    <property type="entry name" value="EGF_CA"/>
    <property type="match status" value="1"/>
</dbReference>
<protein>
    <recommendedName>
        <fullName evidence="16">EGF-like domain-containing protein</fullName>
    </recommendedName>
</protein>
<dbReference type="GO" id="GO:0005576">
    <property type="term" value="C:extracellular region"/>
    <property type="evidence" value="ECO:0007669"/>
    <property type="project" value="InterPro"/>
</dbReference>
<dbReference type="OrthoDB" id="14563at2759"/>
<keyword evidence="8" id="KW-0325">Glycoprotein</keyword>
<reference evidence="14 15" key="1">
    <citation type="journal article" date="2018" name="Sci. Rep.">
        <title>Comparative analysis of the Pocillopora damicornis genome highlights role of immune system in coral evolution.</title>
        <authorList>
            <person name="Cunning R."/>
            <person name="Bay R.A."/>
            <person name="Gillette P."/>
            <person name="Baker A.C."/>
            <person name="Traylor-Knowles N."/>
        </authorList>
    </citation>
    <scope>NUCLEOTIDE SEQUENCE [LARGE SCALE GENOMIC DNA]</scope>
    <source>
        <strain evidence="14">RSMAS</strain>
        <tissue evidence="14">Whole animal</tissue>
    </source>
</reference>
<dbReference type="GO" id="GO:0005509">
    <property type="term" value="F:calcium ion binding"/>
    <property type="evidence" value="ECO:0007669"/>
    <property type="project" value="UniProtKB-UniRule"/>
</dbReference>
<dbReference type="Pfam" id="PF02412">
    <property type="entry name" value="TSP_3"/>
    <property type="match status" value="5"/>
</dbReference>
<dbReference type="PROSITE" id="PS51234">
    <property type="entry name" value="TSP3"/>
    <property type="match status" value="2"/>
</dbReference>
<dbReference type="InterPro" id="IPR013320">
    <property type="entry name" value="ConA-like_dom_sf"/>
</dbReference>
<evidence type="ECO:0000313" key="14">
    <source>
        <dbReference type="EMBL" id="RMX51976.1"/>
    </source>
</evidence>
<evidence type="ECO:0000256" key="8">
    <source>
        <dbReference type="ARBA" id="ARBA00023180"/>
    </source>
</evidence>
<evidence type="ECO:0000256" key="4">
    <source>
        <dbReference type="ARBA" id="ARBA00022737"/>
    </source>
</evidence>
<comment type="caution">
    <text evidence="9">Lacks conserved residue(s) required for the propagation of feature annotation.</text>
</comment>
<comment type="caution">
    <text evidence="14">The sequence shown here is derived from an EMBL/GenBank/DDBJ whole genome shotgun (WGS) entry which is preliminary data.</text>
</comment>
<dbReference type="SMART" id="SM00181">
    <property type="entry name" value="EGF"/>
    <property type="match status" value="3"/>
</dbReference>
<keyword evidence="5 10" id="KW-0106">Calcium</keyword>
<dbReference type="PROSITE" id="PS51236">
    <property type="entry name" value="TSP_CTER"/>
    <property type="match status" value="1"/>
</dbReference>
<feature type="disulfide bond" evidence="9">
    <location>
        <begin position="458"/>
        <end position="475"/>
    </location>
</feature>
<dbReference type="Gene3D" id="4.10.1080.10">
    <property type="entry name" value="TSP type-3 repeat"/>
    <property type="match status" value="3"/>
</dbReference>
<comment type="similarity">
    <text evidence="1">Belongs to the thrombospondin family.</text>
</comment>
<feature type="region of interest" description="Disordered" evidence="11">
    <location>
        <begin position="572"/>
        <end position="672"/>
    </location>
</feature>
<feature type="compositionally biased region" description="Acidic residues" evidence="11">
    <location>
        <begin position="647"/>
        <end position="666"/>
    </location>
</feature>
<dbReference type="PANTHER" id="PTHR10199">
    <property type="entry name" value="THROMBOSPONDIN"/>
    <property type="match status" value="1"/>
</dbReference>
<name>A0A3M6UEG6_POCDA</name>
<dbReference type="Pfam" id="PF11598">
    <property type="entry name" value="COMP"/>
    <property type="match status" value="1"/>
</dbReference>
<dbReference type="SUPFAM" id="SSF49899">
    <property type="entry name" value="Concanavalin A-like lectins/glucanases"/>
    <property type="match status" value="2"/>
</dbReference>
<feature type="domain" description="EGF-like" evidence="12">
    <location>
        <begin position="450"/>
        <end position="489"/>
    </location>
</feature>
<dbReference type="SMART" id="SM00179">
    <property type="entry name" value="EGF_CA"/>
    <property type="match status" value="1"/>
</dbReference>
<dbReference type="InterPro" id="IPR024665">
    <property type="entry name" value="TSP/COMP_CC"/>
</dbReference>
<dbReference type="InterPro" id="IPR000742">
    <property type="entry name" value="EGF"/>
</dbReference>
<evidence type="ECO:0000259" key="12">
    <source>
        <dbReference type="PROSITE" id="PS50026"/>
    </source>
</evidence>
<dbReference type="Gene3D" id="2.60.120.200">
    <property type="match status" value="2"/>
</dbReference>
<dbReference type="InterPro" id="IPR048287">
    <property type="entry name" value="TSPN-like_N"/>
</dbReference>
<dbReference type="SMART" id="SM00210">
    <property type="entry name" value="TSPN"/>
    <property type="match status" value="1"/>
</dbReference>
<keyword evidence="4" id="KW-0677">Repeat</keyword>
<dbReference type="InterPro" id="IPR017897">
    <property type="entry name" value="Thrombospondin_3_rpt"/>
</dbReference>
<keyword evidence="7 9" id="KW-1015">Disulfide bond</keyword>
<evidence type="ECO:0000256" key="6">
    <source>
        <dbReference type="ARBA" id="ARBA00022889"/>
    </source>
</evidence>
<evidence type="ECO:0000256" key="3">
    <source>
        <dbReference type="ARBA" id="ARBA00022729"/>
    </source>
</evidence>
<proteinExistence type="inferred from homology"/>
<organism evidence="14 15">
    <name type="scientific">Pocillopora damicornis</name>
    <name type="common">Cauliflower coral</name>
    <name type="synonym">Millepora damicornis</name>
    <dbReference type="NCBI Taxonomy" id="46731"/>
    <lineage>
        <taxon>Eukaryota</taxon>
        <taxon>Metazoa</taxon>
        <taxon>Cnidaria</taxon>
        <taxon>Anthozoa</taxon>
        <taxon>Hexacorallia</taxon>
        <taxon>Scleractinia</taxon>
        <taxon>Astrocoeniina</taxon>
        <taxon>Pocilloporidae</taxon>
        <taxon>Pocillopora</taxon>
    </lineage>
</organism>
<dbReference type="InterPro" id="IPR008859">
    <property type="entry name" value="Thrombospondin_C"/>
</dbReference>
<evidence type="ECO:0000256" key="1">
    <source>
        <dbReference type="ARBA" id="ARBA00009456"/>
    </source>
</evidence>
<evidence type="ECO:0000256" key="2">
    <source>
        <dbReference type="ARBA" id="ARBA00022536"/>
    </source>
</evidence>
<dbReference type="AlphaFoldDB" id="A0A3M6UEG6"/>
<evidence type="ECO:0000313" key="15">
    <source>
        <dbReference type="Proteomes" id="UP000275408"/>
    </source>
</evidence>
<dbReference type="InterPro" id="IPR018097">
    <property type="entry name" value="EGF_Ca-bd_CS"/>
</dbReference>
<keyword evidence="3" id="KW-0732">Signal</keyword>
<dbReference type="STRING" id="46731.A0A3M6UEG6"/>
<feature type="compositionally biased region" description="Basic and acidic residues" evidence="11">
    <location>
        <begin position="585"/>
        <end position="598"/>
    </location>
</feature>
<dbReference type="PANTHER" id="PTHR10199:SF100">
    <property type="entry name" value="THROMBOSPONDIN, ISOFORM A"/>
    <property type="match status" value="1"/>
</dbReference>
<evidence type="ECO:0000256" key="5">
    <source>
        <dbReference type="ARBA" id="ARBA00022837"/>
    </source>
</evidence>
<feature type="domain" description="TSP C-terminal" evidence="13">
    <location>
        <begin position="722"/>
        <end position="936"/>
    </location>
</feature>
<accession>A0A3M6UEG6</accession>
<dbReference type="InterPro" id="IPR001881">
    <property type="entry name" value="EGF-like_Ca-bd_dom"/>
</dbReference>
<feature type="repeat" description="TSP type-3" evidence="10">
    <location>
        <begin position="647"/>
        <end position="682"/>
    </location>
</feature>
<dbReference type="Pfam" id="PF00008">
    <property type="entry name" value="EGF"/>
    <property type="match status" value="1"/>
</dbReference>
<dbReference type="EMBL" id="RCHS01001705">
    <property type="protein sequence ID" value="RMX51976.1"/>
    <property type="molecule type" value="Genomic_DNA"/>
</dbReference>
<dbReference type="InterPro" id="IPR028974">
    <property type="entry name" value="TSP_type-3_rpt"/>
</dbReference>
<dbReference type="Proteomes" id="UP000275408">
    <property type="component" value="Unassembled WGS sequence"/>
</dbReference>
<dbReference type="GO" id="GO:0007155">
    <property type="term" value="P:cell adhesion"/>
    <property type="evidence" value="ECO:0007669"/>
    <property type="project" value="UniProtKB-KW"/>
</dbReference>
<evidence type="ECO:0000256" key="9">
    <source>
        <dbReference type="PROSITE-ProRule" id="PRU00076"/>
    </source>
</evidence>
<evidence type="ECO:0000259" key="13">
    <source>
        <dbReference type="PROSITE" id="PS51236"/>
    </source>
</evidence>
<evidence type="ECO:0000256" key="10">
    <source>
        <dbReference type="PROSITE-ProRule" id="PRU00634"/>
    </source>
</evidence>
<dbReference type="PROSITE" id="PS50026">
    <property type="entry name" value="EGF_3"/>
    <property type="match status" value="1"/>
</dbReference>
<dbReference type="InterPro" id="IPR003367">
    <property type="entry name" value="Thrombospondin_3-like_rpt"/>
</dbReference>
<feature type="repeat" description="TSP type-3" evidence="10">
    <location>
        <begin position="550"/>
        <end position="585"/>
    </location>
</feature>
<keyword evidence="6" id="KW-0130">Cell adhesion</keyword>
<dbReference type="FunFam" id="4.10.1080.10:FF:000001">
    <property type="entry name" value="Thrombospondin 3"/>
    <property type="match status" value="1"/>
</dbReference>
<feature type="compositionally biased region" description="Acidic residues" evidence="11">
    <location>
        <begin position="624"/>
        <end position="635"/>
    </location>
</feature>
<dbReference type="CDD" id="cd00053">
    <property type="entry name" value="EGF"/>
    <property type="match status" value="2"/>
</dbReference>
<feature type="compositionally biased region" description="Polar residues" evidence="11">
    <location>
        <begin position="572"/>
        <end position="584"/>
    </location>
</feature>
<gene>
    <name evidence="14" type="ORF">pdam_00004761</name>
</gene>
<dbReference type="Pfam" id="PF05735">
    <property type="entry name" value="TSP_C"/>
    <property type="match status" value="1"/>
</dbReference>
<dbReference type="SUPFAM" id="SSF103647">
    <property type="entry name" value="TSP type-3 repeat"/>
    <property type="match status" value="2"/>
</dbReference>
<evidence type="ECO:0000256" key="7">
    <source>
        <dbReference type="ARBA" id="ARBA00023157"/>
    </source>
</evidence>
<keyword evidence="15" id="KW-1185">Reference proteome</keyword>